<dbReference type="InterPro" id="IPR001251">
    <property type="entry name" value="CRAL-TRIO_dom"/>
</dbReference>
<dbReference type="PANTHER" id="PTHR45824:SF29">
    <property type="entry name" value="GH16843P"/>
    <property type="match status" value="1"/>
</dbReference>
<dbReference type="EMBL" id="RBNI01009153">
    <property type="protein sequence ID" value="RUP44312.1"/>
    <property type="molecule type" value="Genomic_DNA"/>
</dbReference>
<dbReference type="GO" id="GO:0008526">
    <property type="term" value="F:phosphatidylinositol transfer activity"/>
    <property type="evidence" value="ECO:0007669"/>
    <property type="project" value="TreeGrafter"/>
</dbReference>
<sequence length="295" mass="33062">MTAAAEKTAIREPTLRFTGNSLQPSSLDTLTADEKQLVTSFRDSVPTIFPGEHSPAMARFLADDLTLYRYLQGEKWNLGRAQAALQKTIAWRDEYGVDSGLRPEDVEKQSRGKTNYFNGFDRHGRPLMYIKKRNDKGEELNFKMGIQLMVLVLETAIAAMPNGVHQLIIILDFTLSNQAQPTPFSVAIETLRILTTHYPERLARACLVNAPTAMRLSLNLIWPFMDERTKSKIKFVNAAPTGTTPATGGSKTGKNDLLECIEAEALETTYGGTLEFEYNHDVYWQKAREEGLVQA</sequence>
<dbReference type="PROSITE" id="PS50191">
    <property type="entry name" value="CRAL_TRIO"/>
    <property type="match status" value="1"/>
</dbReference>
<evidence type="ECO:0000313" key="2">
    <source>
        <dbReference type="EMBL" id="RUP44312.1"/>
    </source>
</evidence>
<dbReference type="PANTHER" id="PTHR45824">
    <property type="entry name" value="GH16843P"/>
    <property type="match status" value="1"/>
</dbReference>
<dbReference type="InterPro" id="IPR036273">
    <property type="entry name" value="CRAL/TRIO_N_dom_sf"/>
</dbReference>
<name>A0A433D0E9_9FUNG</name>
<dbReference type="InterPro" id="IPR036865">
    <property type="entry name" value="CRAL-TRIO_dom_sf"/>
</dbReference>
<protein>
    <submittedName>
        <fullName evidence="2">CRAL-TRIO domain-containing protein</fullName>
    </submittedName>
</protein>
<keyword evidence="3" id="KW-1185">Reference proteome</keyword>
<dbReference type="CDD" id="cd00170">
    <property type="entry name" value="SEC14"/>
    <property type="match status" value="1"/>
</dbReference>
<dbReference type="SUPFAM" id="SSF46938">
    <property type="entry name" value="CRAL/TRIO N-terminal domain"/>
    <property type="match status" value="1"/>
</dbReference>
<dbReference type="AlphaFoldDB" id="A0A433D0E9"/>
<evidence type="ECO:0000259" key="1">
    <source>
        <dbReference type="PROSITE" id="PS50191"/>
    </source>
</evidence>
<feature type="domain" description="CRAL-TRIO" evidence="1">
    <location>
        <begin position="104"/>
        <end position="278"/>
    </location>
</feature>
<proteinExistence type="predicted"/>
<accession>A0A433D0E9</accession>
<gene>
    <name evidence="2" type="ORF">BC936DRAFT_149644</name>
</gene>
<dbReference type="SMART" id="SM00516">
    <property type="entry name" value="SEC14"/>
    <property type="match status" value="1"/>
</dbReference>
<reference evidence="2 3" key="1">
    <citation type="journal article" date="2018" name="New Phytol.">
        <title>Phylogenomics of Endogonaceae and evolution of mycorrhizas within Mucoromycota.</title>
        <authorList>
            <person name="Chang Y."/>
            <person name="Desiro A."/>
            <person name="Na H."/>
            <person name="Sandor L."/>
            <person name="Lipzen A."/>
            <person name="Clum A."/>
            <person name="Barry K."/>
            <person name="Grigoriev I.V."/>
            <person name="Martin F.M."/>
            <person name="Stajich J.E."/>
            <person name="Smith M.E."/>
            <person name="Bonito G."/>
            <person name="Spatafora J.W."/>
        </authorList>
    </citation>
    <scope>NUCLEOTIDE SEQUENCE [LARGE SCALE GENOMIC DNA]</scope>
    <source>
        <strain evidence="2 3">GMNB39</strain>
    </source>
</reference>
<dbReference type="InterPro" id="IPR052578">
    <property type="entry name" value="PI_Transfer_CRAL-TRIO"/>
</dbReference>
<dbReference type="Gene3D" id="3.40.525.10">
    <property type="entry name" value="CRAL-TRIO lipid binding domain"/>
    <property type="match status" value="1"/>
</dbReference>
<dbReference type="Proteomes" id="UP000268093">
    <property type="component" value="Unassembled WGS sequence"/>
</dbReference>
<comment type="caution">
    <text evidence="2">The sequence shown here is derived from an EMBL/GenBank/DDBJ whole genome shotgun (WGS) entry which is preliminary data.</text>
</comment>
<dbReference type="SUPFAM" id="SSF52087">
    <property type="entry name" value="CRAL/TRIO domain"/>
    <property type="match status" value="1"/>
</dbReference>
<evidence type="ECO:0000313" key="3">
    <source>
        <dbReference type="Proteomes" id="UP000268093"/>
    </source>
</evidence>
<dbReference type="Pfam" id="PF00650">
    <property type="entry name" value="CRAL_TRIO"/>
    <property type="match status" value="1"/>
</dbReference>
<dbReference type="OrthoDB" id="75724at2759"/>
<organism evidence="2 3">
    <name type="scientific">Jimgerdemannia flammicorona</name>
    <dbReference type="NCBI Taxonomy" id="994334"/>
    <lineage>
        <taxon>Eukaryota</taxon>
        <taxon>Fungi</taxon>
        <taxon>Fungi incertae sedis</taxon>
        <taxon>Mucoromycota</taxon>
        <taxon>Mucoromycotina</taxon>
        <taxon>Endogonomycetes</taxon>
        <taxon>Endogonales</taxon>
        <taxon>Endogonaceae</taxon>
        <taxon>Jimgerdemannia</taxon>
    </lineage>
</organism>